<comment type="caution">
    <text evidence="1">The sequence shown here is derived from an EMBL/GenBank/DDBJ whole genome shotgun (WGS) entry which is preliminary data.</text>
</comment>
<keyword evidence="2" id="KW-1185">Reference proteome</keyword>
<reference evidence="1 2" key="1">
    <citation type="submission" date="2021-11" db="EMBL/GenBank/DDBJ databases">
        <title>Draft genome sequence of Actinomycetospora sp. SF1 isolated from the rhizosphere soil.</title>
        <authorList>
            <person name="Duangmal K."/>
            <person name="Chantavorakit T."/>
        </authorList>
    </citation>
    <scope>NUCLEOTIDE SEQUENCE [LARGE SCALE GENOMIC DNA]</scope>
    <source>
        <strain evidence="1 2">TBRC 5722</strain>
    </source>
</reference>
<protein>
    <submittedName>
        <fullName evidence="1">Uncharacterized protein</fullName>
    </submittedName>
</protein>
<sequence length="46" mass="5401">MPGRTELAQHPIPATVIPERPWWPTWIAGDEDGRIRREYAERSATW</sequence>
<dbReference type="EMBL" id="JAJNDB010000001">
    <property type="protein sequence ID" value="MCD2191986.1"/>
    <property type="molecule type" value="Genomic_DNA"/>
</dbReference>
<evidence type="ECO:0000313" key="1">
    <source>
        <dbReference type="EMBL" id="MCD2191986.1"/>
    </source>
</evidence>
<proteinExistence type="predicted"/>
<organism evidence="1 2">
    <name type="scientific">Actinomycetospora endophytica</name>
    <dbReference type="NCBI Taxonomy" id="2291215"/>
    <lineage>
        <taxon>Bacteria</taxon>
        <taxon>Bacillati</taxon>
        <taxon>Actinomycetota</taxon>
        <taxon>Actinomycetes</taxon>
        <taxon>Pseudonocardiales</taxon>
        <taxon>Pseudonocardiaceae</taxon>
        <taxon>Actinomycetospora</taxon>
    </lineage>
</organism>
<name>A0ABS8P163_9PSEU</name>
<dbReference type="Proteomes" id="UP001199469">
    <property type="component" value="Unassembled WGS sequence"/>
</dbReference>
<evidence type="ECO:0000313" key="2">
    <source>
        <dbReference type="Proteomes" id="UP001199469"/>
    </source>
</evidence>
<accession>A0ABS8P163</accession>
<dbReference type="RefSeq" id="WP_230729678.1">
    <property type="nucleotide sequence ID" value="NZ_JAJNDB010000001.1"/>
</dbReference>
<gene>
    <name evidence="1" type="ORF">LQ327_01095</name>
</gene>